<reference evidence="1 2" key="1">
    <citation type="journal article" date="2013" name="PLoS Genet.">
        <title>The genome and development-dependent transcriptomes of Pyronema confluens: a window into fungal evolution.</title>
        <authorList>
            <person name="Traeger S."/>
            <person name="Altegoer F."/>
            <person name="Freitag M."/>
            <person name="Gabaldon T."/>
            <person name="Kempken F."/>
            <person name="Kumar A."/>
            <person name="Marcet-Houben M."/>
            <person name="Poggeler S."/>
            <person name="Stajich J.E."/>
            <person name="Nowrousian M."/>
        </authorList>
    </citation>
    <scope>NUCLEOTIDE SEQUENCE [LARGE SCALE GENOMIC DNA]</scope>
    <source>
        <strain evidence="2">CBS 100304</strain>
        <tissue evidence="1">Vegetative mycelium</tissue>
    </source>
</reference>
<evidence type="ECO:0008006" key="3">
    <source>
        <dbReference type="Google" id="ProtNLM"/>
    </source>
</evidence>
<dbReference type="Proteomes" id="UP000018144">
    <property type="component" value="Unassembled WGS sequence"/>
</dbReference>
<sequence length="50" mass="5513">MSKYIATTAGCLLSSGCYRMLSSFKRVQSKQSLDALTPIHIARGYCVLLE</sequence>
<dbReference type="PROSITE" id="PS51257">
    <property type="entry name" value="PROKAR_LIPOPROTEIN"/>
    <property type="match status" value="1"/>
</dbReference>
<dbReference type="EMBL" id="HF935288">
    <property type="protein sequence ID" value="CCX06414.1"/>
    <property type="molecule type" value="Genomic_DNA"/>
</dbReference>
<protein>
    <recommendedName>
        <fullName evidence="3">Lipoprotein</fullName>
    </recommendedName>
</protein>
<evidence type="ECO:0000313" key="2">
    <source>
        <dbReference type="Proteomes" id="UP000018144"/>
    </source>
</evidence>
<name>U4L8E3_PYROM</name>
<dbReference type="AlphaFoldDB" id="U4L8E3"/>
<accession>U4L8E3</accession>
<gene>
    <name evidence="1" type="ORF">PCON_06001</name>
</gene>
<organism evidence="1 2">
    <name type="scientific">Pyronema omphalodes (strain CBS 100304)</name>
    <name type="common">Pyronema confluens</name>
    <dbReference type="NCBI Taxonomy" id="1076935"/>
    <lineage>
        <taxon>Eukaryota</taxon>
        <taxon>Fungi</taxon>
        <taxon>Dikarya</taxon>
        <taxon>Ascomycota</taxon>
        <taxon>Pezizomycotina</taxon>
        <taxon>Pezizomycetes</taxon>
        <taxon>Pezizales</taxon>
        <taxon>Pyronemataceae</taxon>
        <taxon>Pyronema</taxon>
    </lineage>
</organism>
<proteinExistence type="predicted"/>
<keyword evidence="2" id="KW-1185">Reference proteome</keyword>
<evidence type="ECO:0000313" key="1">
    <source>
        <dbReference type="EMBL" id="CCX06414.1"/>
    </source>
</evidence>